<sequence length="83" mass="9433">YCGQRASRLTIDHIVPRSQGGKHNWSNLVAACPACNHRKGGRTLEQAHMRLLCTPREPPSSAAYLYARHLNHNEDWIPFIVGW</sequence>
<feature type="non-terminal residue" evidence="2">
    <location>
        <position position="1"/>
    </location>
</feature>
<dbReference type="EMBL" id="BARU01012477">
    <property type="protein sequence ID" value="GAH41628.1"/>
    <property type="molecule type" value="Genomic_DNA"/>
</dbReference>
<dbReference type="GO" id="GO:0004519">
    <property type="term" value="F:endonuclease activity"/>
    <property type="evidence" value="ECO:0007669"/>
    <property type="project" value="InterPro"/>
</dbReference>
<gene>
    <name evidence="2" type="ORF">S03H2_22989</name>
</gene>
<evidence type="ECO:0000259" key="1">
    <source>
        <dbReference type="SMART" id="SM00507"/>
    </source>
</evidence>
<dbReference type="InterPro" id="IPR002711">
    <property type="entry name" value="HNH"/>
</dbReference>
<dbReference type="PANTHER" id="PTHR33877">
    <property type="entry name" value="SLL1193 PROTEIN"/>
    <property type="match status" value="1"/>
</dbReference>
<evidence type="ECO:0000313" key="2">
    <source>
        <dbReference type="EMBL" id="GAH41628.1"/>
    </source>
</evidence>
<protein>
    <recommendedName>
        <fullName evidence="1">HNH nuclease domain-containing protein</fullName>
    </recommendedName>
</protein>
<dbReference type="Gene3D" id="1.10.30.50">
    <property type="match status" value="1"/>
</dbReference>
<dbReference type="CDD" id="cd00085">
    <property type="entry name" value="HNHc"/>
    <property type="match status" value="1"/>
</dbReference>
<dbReference type="SMART" id="SM00507">
    <property type="entry name" value="HNHc"/>
    <property type="match status" value="1"/>
</dbReference>
<dbReference type="GO" id="GO:0003676">
    <property type="term" value="F:nucleic acid binding"/>
    <property type="evidence" value="ECO:0007669"/>
    <property type="project" value="InterPro"/>
</dbReference>
<dbReference type="PANTHER" id="PTHR33877:SF2">
    <property type="entry name" value="OS07G0170200 PROTEIN"/>
    <property type="match status" value="1"/>
</dbReference>
<feature type="domain" description="HNH nuclease" evidence="1">
    <location>
        <begin position="1"/>
        <end position="37"/>
    </location>
</feature>
<dbReference type="Pfam" id="PF01844">
    <property type="entry name" value="HNH"/>
    <property type="match status" value="1"/>
</dbReference>
<dbReference type="InterPro" id="IPR003615">
    <property type="entry name" value="HNH_nuc"/>
</dbReference>
<dbReference type="AlphaFoldDB" id="X1H8J4"/>
<name>X1H8J4_9ZZZZ</name>
<organism evidence="2">
    <name type="scientific">marine sediment metagenome</name>
    <dbReference type="NCBI Taxonomy" id="412755"/>
    <lineage>
        <taxon>unclassified sequences</taxon>
        <taxon>metagenomes</taxon>
        <taxon>ecological metagenomes</taxon>
    </lineage>
</organism>
<reference evidence="2" key="1">
    <citation type="journal article" date="2014" name="Front. Microbiol.">
        <title>High frequency of phylogenetically diverse reductive dehalogenase-homologous genes in deep subseafloor sedimentary metagenomes.</title>
        <authorList>
            <person name="Kawai M."/>
            <person name="Futagami T."/>
            <person name="Toyoda A."/>
            <person name="Takaki Y."/>
            <person name="Nishi S."/>
            <person name="Hori S."/>
            <person name="Arai W."/>
            <person name="Tsubouchi T."/>
            <person name="Morono Y."/>
            <person name="Uchiyama I."/>
            <person name="Ito T."/>
            <person name="Fujiyama A."/>
            <person name="Inagaki F."/>
            <person name="Takami H."/>
        </authorList>
    </citation>
    <scope>NUCLEOTIDE SEQUENCE</scope>
    <source>
        <strain evidence="2">Expedition CK06-06</strain>
    </source>
</reference>
<dbReference type="InterPro" id="IPR052892">
    <property type="entry name" value="NA-targeting_endonuclease"/>
</dbReference>
<comment type="caution">
    <text evidence="2">The sequence shown here is derived from an EMBL/GenBank/DDBJ whole genome shotgun (WGS) entry which is preliminary data.</text>
</comment>
<dbReference type="GO" id="GO:0008270">
    <property type="term" value="F:zinc ion binding"/>
    <property type="evidence" value="ECO:0007669"/>
    <property type="project" value="InterPro"/>
</dbReference>
<proteinExistence type="predicted"/>
<accession>X1H8J4</accession>